<dbReference type="Gene3D" id="3.10.129.10">
    <property type="entry name" value="Hotdog Thioesterase"/>
    <property type="match status" value="1"/>
</dbReference>
<comment type="similarity">
    <text evidence="1">Belongs to the 4-hydroxybenzoyl-CoA thioesterase family.</text>
</comment>
<keyword evidence="5" id="KW-1185">Reference proteome</keyword>
<keyword evidence="2" id="KW-0378">Hydrolase</keyword>
<evidence type="ECO:0000256" key="2">
    <source>
        <dbReference type="ARBA" id="ARBA00022801"/>
    </source>
</evidence>
<dbReference type="EMBL" id="JALKII010000007">
    <property type="protein sequence ID" value="MCK0538198.1"/>
    <property type="molecule type" value="Genomic_DNA"/>
</dbReference>
<dbReference type="InterPro" id="IPR029069">
    <property type="entry name" value="HotDog_dom_sf"/>
</dbReference>
<dbReference type="Proteomes" id="UP001165524">
    <property type="component" value="Unassembled WGS sequence"/>
</dbReference>
<dbReference type="PIRSF" id="PIRSF003230">
    <property type="entry name" value="YbgC"/>
    <property type="match status" value="1"/>
</dbReference>
<name>A0ABT0E8N4_9GAMM</name>
<dbReference type="InterPro" id="IPR014166">
    <property type="entry name" value="Tol-Pal_acyl-CoA_thioesterase"/>
</dbReference>
<dbReference type="InterPro" id="IPR006684">
    <property type="entry name" value="YbgC/YbaW"/>
</dbReference>
<sequence>MSDATHRSPEFSLPVRVYIEDTDAGGIVYYVNYLKFMERARTEWLRSLGFQHYGLAHDDFQFVVHSCTVRYLRPARIDDALQATALAERVGRAGIDFLQQIWRGDELLCEGRIKVACVTASTLRPRALPDALRKAMQHES</sequence>
<evidence type="ECO:0000313" key="5">
    <source>
        <dbReference type="Proteomes" id="UP001165524"/>
    </source>
</evidence>
<proteinExistence type="inferred from homology"/>
<feature type="domain" description="Thioesterase" evidence="3">
    <location>
        <begin position="25"/>
        <end position="109"/>
    </location>
</feature>
<dbReference type="PANTHER" id="PTHR31793">
    <property type="entry name" value="4-HYDROXYBENZOYL-COA THIOESTERASE FAMILY MEMBER"/>
    <property type="match status" value="1"/>
</dbReference>
<dbReference type="Pfam" id="PF03061">
    <property type="entry name" value="4HBT"/>
    <property type="match status" value="1"/>
</dbReference>
<dbReference type="CDD" id="cd00586">
    <property type="entry name" value="4HBT"/>
    <property type="match status" value="1"/>
</dbReference>
<reference evidence="4" key="1">
    <citation type="submission" date="2022-04" db="EMBL/GenBank/DDBJ databases">
        <title>Alcanivorax sp. CY1518 draft genome sequence.</title>
        <authorList>
            <person name="Zhao G."/>
            <person name="An M."/>
        </authorList>
    </citation>
    <scope>NUCLEOTIDE SEQUENCE</scope>
    <source>
        <strain evidence="4">CY1518</strain>
    </source>
</reference>
<dbReference type="SUPFAM" id="SSF54637">
    <property type="entry name" value="Thioesterase/thiol ester dehydrase-isomerase"/>
    <property type="match status" value="1"/>
</dbReference>
<accession>A0ABT0E8N4</accession>
<gene>
    <name evidence="4" type="primary">ybgC</name>
    <name evidence="4" type="ORF">MU846_10800</name>
</gene>
<comment type="caution">
    <text evidence="4">The sequence shown here is derived from an EMBL/GenBank/DDBJ whole genome shotgun (WGS) entry which is preliminary data.</text>
</comment>
<dbReference type="NCBIfam" id="TIGR02799">
    <property type="entry name" value="thio_ybgC"/>
    <property type="match status" value="1"/>
</dbReference>
<dbReference type="NCBIfam" id="TIGR00051">
    <property type="entry name" value="YbgC/FadM family acyl-CoA thioesterase"/>
    <property type="match status" value="1"/>
</dbReference>
<dbReference type="InterPro" id="IPR006683">
    <property type="entry name" value="Thioestr_dom"/>
</dbReference>
<protein>
    <submittedName>
        <fullName evidence="4">Tol-pal system-associated acyl-CoA thioesterase</fullName>
    </submittedName>
</protein>
<dbReference type="RefSeq" id="WP_246952595.1">
    <property type="nucleotide sequence ID" value="NZ_JALKII010000007.1"/>
</dbReference>
<evidence type="ECO:0000256" key="1">
    <source>
        <dbReference type="ARBA" id="ARBA00005953"/>
    </source>
</evidence>
<dbReference type="InterPro" id="IPR050563">
    <property type="entry name" value="4-hydroxybenzoyl-CoA_TE"/>
</dbReference>
<evidence type="ECO:0000313" key="4">
    <source>
        <dbReference type="EMBL" id="MCK0538198.1"/>
    </source>
</evidence>
<evidence type="ECO:0000259" key="3">
    <source>
        <dbReference type="Pfam" id="PF03061"/>
    </source>
</evidence>
<organism evidence="4 5">
    <name type="scientific">Alcanivorax quisquiliarum</name>
    <dbReference type="NCBI Taxonomy" id="2933565"/>
    <lineage>
        <taxon>Bacteria</taxon>
        <taxon>Pseudomonadati</taxon>
        <taxon>Pseudomonadota</taxon>
        <taxon>Gammaproteobacteria</taxon>
        <taxon>Oceanospirillales</taxon>
        <taxon>Alcanivoracaceae</taxon>
        <taxon>Alcanivorax</taxon>
    </lineage>
</organism>
<dbReference type="PANTHER" id="PTHR31793:SF37">
    <property type="entry name" value="ACYL-COA THIOESTER HYDROLASE YBGC"/>
    <property type="match status" value="1"/>
</dbReference>